<dbReference type="InterPro" id="IPR050490">
    <property type="entry name" value="Bact_solute-bd_prot1"/>
</dbReference>
<evidence type="ECO:0000313" key="7">
    <source>
        <dbReference type="Proteomes" id="UP001597211"/>
    </source>
</evidence>
<sequence>MKKRMGKTVIVALAVSIALVACSRGTENAGKKPAGDEGKTVLTLSVEEATPFYAALERKFEAEYPDIDLTLQAYKQAGEEWKAGEIEEYRKSVNTALLSGQGPDVIEMSSLPISDYVAKGLLQNMDELLQGDSSIKKAELQQNILDATRENGGLYAIPGGYSLRAFIGNGEALKGADIREKTWTWQDFAEMAKTLTQGKDKTFAMAEYPPDMLMQEITVDNYKTYVDPNAKQAKFDSPEFVALLHQVKQMYDDGVMTEESAGPGKQLFYSAVLRDPADVINVPHQYFEHPIFMQKPHNPDQSGTMRIIPATLFGIRAKSAVPDDAWKLIRFLLSEEVQQMPERSGFSLLSSVNDQRLDEMRQQIADGSYKLPDGTPVKAEDEEFNRFRQMLDAVDHYSPLDAKVISIVGEESLAFFSGQKSAEEAAKLMQNRATTFLNE</sequence>
<evidence type="ECO:0000256" key="5">
    <source>
        <dbReference type="SAM" id="SignalP"/>
    </source>
</evidence>
<comment type="caution">
    <text evidence="6">The sequence shown here is derived from an EMBL/GenBank/DDBJ whole genome shotgun (WGS) entry which is preliminary data.</text>
</comment>
<evidence type="ECO:0000256" key="4">
    <source>
        <dbReference type="ARBA" id="ARBA00022729"/>
    </source>
</evidence>
<evidence type="ECO:0000256" key="2">
    <source>
        <dbReference type="ARBA" id="ARBA00008520"/>
    </source>
</evidence>
<proteinExistence type="inferred from homology"/>
<dbReference type="InterPro" id="IPR006059">
    <property type="entry name" value="SBP"/>
</dbReference>
<evidence type="ECO:0000256" key="3">
    <source>
        <dbReference type="ARBA" id="ARBA00022448"/>
    </source>
</evidence>
<gene>
    <name evidence="6" type="ORF">ACFQ2Z_15850</name>
</gene>
<dbReference type="PANTHER" id="PTHR43649">
    <property type="entry name" value="ARABINOSE-BINDING PROTEIN-RELATED"/>
    <property type="match status" value="1"/>
</dbReference>
<keyword evidence="3" id="KW-0813">Transport</keyword>
<organism evidence="6 7">
    <name type="scientific">Paenibacillus timonensis</name>
    <dbReference type="NCBI Taxonomy" id="225915"/>
    <lineage>
        <taxon>Bacteria</taxon>
        <taxon>Bacillati</taxon>
        <taxon>Bacillota</taxon>
        <taxon>Bacilli</taxon>
        <taxon>Bacillales</taxon>
        <taxon>Paenibacillaceae</taxon>
        <taxon>Paenibacillus</taxon>
    </lineage>
</organism>
<keyword evidence="7" id="KW-1185">Reference proteome</keyword>
<comment type="similarity">
    <text evidence="2">Belongs to the bacterial solute-binding protein 1 family.</text>
</comment>
<feature type="signal peptide" evidence="5">
    <location>
        <begin position="1"/>
        <end position="23"/>
    </location>
</feature>
<dbReference type="SUPFAM" id="SSF53850">
    <property type="entry name" value="Periplasmic binding protein-like II"/>
    <property type="match status" value="1"/>
</dbReference>
<dbReference type="Pfam" id="PF01547">
    <property type="entry name" value="SBP_bac_1"/>
    <property type="match status" value="1"/>
</dbReference>
<dbReference type="EMBL" id="JBHTKZ010000032">
    <property type="protein sequence ID" value="MFD1182834.1"/>
    <property type="molecule type" value="Genomic_DNA"/>
</dbReference>
<dbReference type="RefSeq" id="WP_240270009.1">
    <property type="nucleotide sequence ID" value="NZ_JAKSXN010000036.1"/>
</dbReference>
<comment type="subcellular location">
    <subcellularLocation>
        <location evidence="1">Cell envelope</location>
    </subcellularLocation>
</comment>
<dbReference type="PANTHER" id="PTHR43649:SF31">
    <property type="entry name" value="SN-GLYCEROL-3-PHOSPHATE-BINDING PERIPLASMIC PROTEIN UGPB"/>
    <property type="match status" value="1"/>
</dbReference>
<name>A0ABW3SE00_9BACL</name>
<evidence type="ECO:0000313" key="6">
    <source>
        <dbReference type="EMBL" id="MFD1182834.1"/>
    </source>
</evidence>
<dbReference type="Gene3D" id="3.40.190.10">
    <property type="entry name" value="Periplasmic binding protein-like II"/>
    <property type="match status" value="1"/>
</dbReference>
<feature type="chain" id="PRO_5047422853" evidence="5">
    <location>
        <begin position="24"/>
        <end position="439"/>
    </location>
</feature>
<protein>
    <submittedName>
        <fullName evidence="6">Extracellular solute-binding protein</fullName>
    </submittedName>
</protein>
<dbReference type="Proteomes" id="UP001597211">
    <property type="component" value="Unassembled WGS sequence"/>
</dbReference>
<reference evidence="7" key="1">
    <citation type="journal article" date="2019" name="Int. J. Syst. Evol. Microbiol.">
        <title>The Global Catalogue of Microorganisms (GCM) 10K type strain sequencing project: providing services to taxonomists for standard genome sequencing and annotation.</title>
        <authorList>
            <consortium name="The Broad Institute Genomics Platform"/>
            <consortium name="The Broad Institute Genome Sequencing Center for Infectious Disease"/>
            <person name="Wu L."/>
            <person name="Ma J."/>
        </authorList>
    </citation>
    <scope>NUCLEOTIDE SEQUENCE [LARGE SCALE GENOMIC DNA]</scope>
    <source>
        <strain evidence="7">CCUG 48216</strain>
    </source>
</reference>
<accession>A0ABW3SE00</accession>
<dbReference type="PROSITE" id="PS51257">
    <property type="entry name" value="PROKAR_LIPOPROTEIN"/>
    <property type="match status" value="1"/>
</dbReference>
<keyword evidence="4 5" id="KW-0732">Signal</keyword>
<evidence type="ECO:0000256" key="1">
    <source>
        <dbReference type="ARBA" id="ARBA00004196"/>
    </source>
</evidence>